<dbReference type="RefSeq" id="WP_212506422.1">
    <property type="nucleotide sequence ID" value="NZ_CP060696.1"/>
</dbReference>
<evidence type="ECO:0000313" key="2">
    <source>
        <dbReference type="Proteomes" id="UP000516046"/>
    </source>
</evidence>
<sequence>MLTNADCTIYHKTYDPITRLDRWERTQYRGVNWYAKQAATVGENGLMAADTLTIRISVTISETVPAAVGDIIVHGLLDTDITQPKELGTYEHYTITAVRDNRRGICGRHWRIEGK</sequence>
<dbReference type="Pfam" id="PF20536">
    <property type="entry name" value="DUF6751"/>
    <property type="match status" value="1"/>
</dbReference>
<keyword evidence="2" id="KW-1185">Reference proteome</keyword>
<organism evidence="1 2">
    <name type="scientific">Caproicibacterium amylolyticum</name>
    <dbReference type="NCBI Taxonomy" id="2766537"/>
    <lineage>
        <taxon>Bacteria</taxon>
        <taxon>Bacillati</taxon>
        <taxon>Bacillota</taxon>
        <taxon>Clostridia</taxon>
        <taxon>Eubacteriales</taxon>
        <taxon>Oscillospiraceae</taxon>
        <taxon>Caproicibacterium</taxon>
    </lineage>
</organism>
<protein>
    <submittedName>
        <fullName evidence="1">Uncharacterized protein</fullName>
    </submittedName>
</protein>
<dbReference type="InterPro" id="IPR046639">
    <property type="entry name" value="DUF6751"/>
</dbReference>
<proteinExistence type="predicted"/>
<dbReference type="AlphaFoldDB" id="A0A7G9WF91"/>
<gene>
    <name evidence="1" type="ORF">H6X83_10415</name>
</gene>
<dbReference type="Proteomes" id="UP000516046">
    <property type="component" value="Chromosome"/>
</dbReference>
<evidence type="ECO:0000313" key="1">
    <source>
        <dbReference type="EMBL" id="QNO17353.1"/>
    </source>
</evidence>
<dbReference type="EMBL" id="CP060696">
    <property type="protein sequence ID" value="QNO17353.1"/>
    <property type="molecule type" value="Genomic_DNA"/>
</dbReference>
<name>A0A7G9WF91_9FIRM</name>
<accession>A0A7G9WF91</accession>
<dbReference type="KEGG" id="caml:H6X83_10415"/>
<reference evidence="1 2" key="1">
    <citation type="submission" date="2020-08" db="EMBL/GenBank/DDBJ databases">
        <authorList>
            <person name="Ren C."/>
            <person name="Gu Y."/>
            <person name="Xu Y."/>
        </authorList>
    </citation>
    <scope>NUCLEOTIDE SEQUENCE [LARGE SCALE GENOMIC DNA]</scope>
    <source>
        <strain evidence="1 2">LBM18003</strain>
    </source>
</reference>